<feature type="repeat" description="ANK" evidence="1">
    <location>
        <begin position="138"/>
        <end position="170"/>
    </location>
</feature>
<dbReference type="PANTHER" id="PTHR46224">
    <property type="entry name" value="ANKYRIN REPEAT FAMILY PROTEIN"/>
    <property type="match status" value="1"/>
</dbReference>
<evidence type="ECO:0000313" key="3">
    <source>
        <dbReference type="EMBL" id="CAI9107541.1"/>
    </source>
</evidence>
<dbReference type="PROSITE" id="PS50297">
    <property type="entry name" value="ANK_REP_REGION"/>
    <property type="match status" value="2"/>
</dbReference>
<dbReference type="SUPFAM" id="SSF48403">
    <property type="entry name" value="Ankyrin repeat"/>
    <property type="match status" value="1"/>
</dbReference>
<dbReference type="SMART" id="SM00248">
    <property type="entry name" value="ANK"/>
    <property type="match status" value="5"/>
</dbReference>
<dbReference type="EMBL" id="OX459122">
    <property type="protein sequence ID" value="CAI9107541.1"/>
    <property type="molecule type" value="Genomic_DNA"/>
</dbReference>
<reference evidence="3" key="1">
    <citation type="submission" date="2023-03" db="EMBL/GenBank/DDBJ databases">
        <authorList>
            <person name="Julca I."/>
        </authorList>
    </citation>
    <scope>NUCLEOTIDE SEQUENCE</scope>
</reference>
<dbReference type="AlphaFoldDB" id="A0AAV1DKH6"/>
<dbReference type="InterPro" id="IPR036770">
    <property type="entry name" value="Ankyrin_rpt-contain_sf"/>
</dbReference>
<dbReference type="Pfam" id="PF12796">
    <property type="entry name" value="Ank_2"/>
    <property type="match status" value="2"/>
</dbReference>
<gene>
    <name evidence="3" type="ORF">OLC1_LOCUS15833</name>
</gene>
<dbReference type="Pfam" id="PF00515">
    <property type="entry name" value="TPR_1"/>
    <property type="match status" value="1"/>
</dbReference>
<dbReference type="PANTHER" id="PTHR46224:SF6">
    <property type="entry name" value="ANKYRIN REPEAT FAMILY PROTEIN"/>
    <property type="match status" value="1"/>
</dbReference>
<name>A0AAV1DKH6_OLDCO</name>
<dbReference type="Gene3D" id="1.25.40.10">
    <property type="entry name" value="Tetratricopeptide repeat domain"/>
    <property type="match status" value="1"/>
</dbReference>
<feature type="repeat" description="TPR" evidence="2">
    <location>
        <begin position="230"/>
        <end position="263"/>
    </location>
</feature>
<accession>A0AAV1DKH6</accession>
<dbReference type="Gene3D" id="1.25.40.20">
    <property type="entry name" value="Ankyrin repeat-containing domain"/>
    <property type="match status" value="2"/>
</dbReference>
<dbReference type="InterPro" id="IPR019734">
    <property type="entry name" value="TPR_rpt"/>
</dbReference>
<sequence length="334" mass="36105">MAAPNASNPLISAILSENTDVALQIVETAPADAQFSEVNSFGLSALHCAAMKGYLRIIQALIDRGANVNQLTKAGTPLQAAVLFKQVDAASTLLDKQADPNLGTEFLPSPLSLAIGCGCSDCFYVLIDAGADLNAQSFGLSPLLLAVAHNENRMVQKLLNSGADCALQDMEGLTALQYAAAFGHSEILDCLMVYLEPIESYPVWTAEALIKHINSTDEMAQIELKLNQKSEYLTSLGDLAFTASNFASAMYWYSEAVICNPRNYEAWANRSSCHYNLKEGRDALIDAETSLSLAPQWPEGYLRKAEACMLLGDYEDAVLAYVQALTLDPGNQLY</sequence>
<dbReference type="InterPro" id="IPR011990">
    <property type="entry name" value="TPR-like_helical_dom_sf"/>
</dbReference>
<feature type="repeat" description="ANK" evidence="1">
    <location>
        <begin position="41"/>
        <end position="73"/>
    </location>
</feature>
<dbReference type="InterPro" id="IPR002110">
    <property type="entry name" value="Ankyrin_rpt"/>
</dbReference>
<dbReference type="Proteomes" id="UP001161247">
    <property type="component" value="Chromosome 5"/>
</dbReference>
<keyword evidence="2" id="KW-0802">TPR repeat</keyword>
<proteinExistence type="predicted"/>
<keyword evidence="1" id="KW-0040">ANK repeat</keyword>
<organism evidence="3 4">
    <name type="scientific">Oldenlandia corymbosa var. corymbosa</name>
    <dbReference type="NCBI Taxonomy" id="529605"/>
    <lineage>
        <taxon>Eukaryota</taxon>
        <taxon>Viridiplantae</taxon>
        <taxon>Streptophyta</taxon>
        <taxon>Embryophyta</taxon>
        <taxon>Tracheophyta</taxon>
        <taxon>Spermatophyta</taxon>
        <taxon>Magnoliopsida</taxon>
        <taxon>eudicotyledons</taxon>
        <taxon>Gunneridae</taxon>
        <taxon>Pentapetalae</taxon>
        <taxon>asterids</taxon>
        <taxon>lamiids</taxon>
        <taxon>Gentianales</taxon>
        <taxon>Rubiaceae</taxon>
        <taxon>Rubioideae</taxon>
        <taxon>Spermacoceae</taxon>
        <taxon>Hedyotis-Oldenlandia complex</taxon>
        <taxon>Oldenlandia</taxon>
    </lineage>
</organism>
<keyword evidence="4" id="KW-1185">Reference proteome</keyword>
<protein>
    <submittedName>
        <fullName evidence="3">OLC1v1006916C2</fullName>
    </submittedName>
</protein>
<dbReference type="InterPro" id="IPR051616">
    <property type="entry name" value="Cul2-RING_E3_ligase_SR"/>
</dbReference>
<dbReference type="PROSITE" id="PS50088">
    <property type="entry name" value="ANK_REPEAT"/>
    <property type="match status" value="2"/>
</dbReference>
<feature type="repeat" description="TPR" evidence="2">
    <location>
        <begin position="298"/>
        <end position="331"/>
    </location>
</feature>
<evidence type="ECO:0000256" key="1">
    <source>
        <dbReference type="PROSITE-ProRule" id="PRU00023"/>
    </source>
</evidence>
<dbReference type="SUPFAM" id="SSF48452">
    <property type="entry name" value="TPR-like"/>
    <property type="match status" value="1"/>
</dbReference>
<dbReference type="PROSITE" id="PS50005">
    <property type="entry name" value="TPR"/>
    <property type="match status" value="2"/>
</dbReference>
<evidence type="ECO:0000256" key="2">
    <source>
        <dbReference type="PROSITE-ProRule" id="PRU00339"/>
    </source>
</evidence>
<evidence type="ECO:0000313" key="4">
    <source>
        <dbReference type="Proteomes" id="UP001161247"/>
    </source>
</evidence>
<dbReference type="SMART" id="SM00028">
    <property type="entry name" value="TPR"/>
    <property type="match status" value="3"/>
</dbReference>